<reference evidence="7 8" key="1">
    <citation type="submission" date="2016-08" db="EMBL/GenBank/DDBJ databases">
        <title>Draft genome of the agarase producing Sphingomonas sp. MCT13.</title>
        <authorList>
            <person name="D'Andrea M.M."/>
            <person name="Rossolini G.M."/>
            <person name="Thaller M.C."/>
        </authorList>
    </citation>
    <scope>NUCLEOTIDE SEQUENCE [LARGE SCALE GENOMIC DNA]</scope>
    <source>
        <strain evidence="7 8">MCT13</strain>
    </source>
</reference>
<keyword evidence="2 5" id="KW-0812">Transmembrane</keyword>
<feature type="transmembrane region" description="Helical" evidence="5">
    <location>
        <begin position="275"/>
        <end position="293"/>
    </location>
</feature>
<dbReference type="PROSITE" id="PS50850">
    <property type="entry name" value="MFS"/>
    <property type="match status" value="1"/>
</dbReference>
<evidence type="ECO:0000256" key="1">
    <source>
        <dbReference type="ARBA" id="ARBA00004141"/>
    </source>
</evidence>
<dbReference type="Pfam" id="PF07690">
    <property type="entry name" value="MFS_1"/>
    <property type="match status" value="1"/>
</dbReference>
<feature type="domain" description="Major facilitator superfamily (MFS) profile" evidence="6">
    <location>
        <begin position="1"/>
        <end position="388"/>
    </location>
</feature>
<keyword evidence="8" id="KW-1185">Reference proteome</keyword>
<feature type="transmembrane region" description="Helical" evidence="5">
    <location>
        <begin position="38"/>
        <end position="59"/>
    </location>
</feature>
<feature type="transmembrane region" description="Helical" evidence="5">
    <location>
        <begin position="242"/>
        <end position="263"/>
    </location>
</feature>
<accession>A0A1E3LYY2</accession>
<dbReference type="InterPro" id="IPR020846">
    <property type="entry name" value="MFS_dom"/>
</dbReference>
<feature type="transmembrane region" description="Helical" evidence="5">
    <location>
        <begin position="71"/>
        <end position="98"/>
    </location>
</feature>
<dbReference type="STRING" id="1888892.BFL28_12800"/>
<dbReference type="PANTHER" id="PTHR11662:SF285">
    <property type="entry name" value="HEXURONATE TRANSPORTER"/>
    <property type="match status" value="1"/>
</dbReference>
<evidence type="ECO:0000313" key="8">
    <source>
        <dbReference type="Proteomes" id="UP000094487"/>
    </source>
</evidence>
<comment type="subcellular location">
    <subcellularLocation>
        <location evidence="1">Membrane</location>
        <topology evidence="1">Multi-pass membrane protein</topology>
    </subcellularLocation>
</comment>
<feature type="transmembrane region" description="Helical" evidence="5">
    <location>
        <begin position="201"/>
        <end position="222"/>
    </location>
</feature>
<dbReference type="EMBL" id="MDDS01000010">
    <property type="protein sequence ID" value="ODP38958.1"/>
    <property type="molecule type" value="Genomic_DNA"/>
</dbReference>
<feature type="transmembrane region" description="Helical" evidence="5">
    <location>
        <begin position="153"/>
        <end position="174"/>
    </location>
</feature>
<feature type="transmembrane region" description="Helical" evidence="5">
    <location>
        <begin position="362"/>
        <end position="384"/>
    </location>
</feature>
<evidence type="ECO:0000256" key="5">
    <source>
        <dbReference type="SAM" id="Phobius"/>
    </source>
</evidence>
<dbReference type="Gene3D" id="1.20.1250.20">
    <property type="entry name" value="MFS general substrate transporter like domains"/>
    <property type="match status" value="2"/>
</dbReference>
<organism evidence="7 8">
    <name type="scientific">Sphingomonas turrisvirgatae</name>
    <dbReference type="NCBI Taxonomy" id="1888892"/>
    <lineage>
        <taxon>Bacteria</taxon>
        <taxon>Pseudomonadati</taxon>
        <taxon>Pseudomonadota</taxon>
        <taxon>Alphaproteobacteria</taxon>
        <taxon>Sphingomonadales</taxon>
        <taxon>Sphingomonadaceae</taxon>
        <taxon>Sphingomonas</taxon>
    </lineage>
</organism>
<name>A0A1E3LYY2_9SPHN</name>
<evidence type="ECO:0000259" key="6">
    <source>
        <dbReference type="PROSITE" id="PS50850"/>
    </source>
</evidence>
<dbReference type="PANTHER" id="PTHR11662">
    <property type="entry name" value="SOLUTE CARRIER FAMILY 17"/>
    <property type="match status" value="1"/>
</dbReference>
<protein>
    <recommendedName>
        <fullName evidence="6">Major facilitator superfamily (MFS) profile domain-containing protein</fullName>
    </recommendedName>
</protein>
<evidence type="ECO:0000256" key="4">
    <source>
        <dbReference type="ARBA" id="ARBA00023136"/>
    </source>
</evidence>
<dbReference type="InterPro" id="IPR050382">
    <property type="entry name" value="MFS_Na/Anion_cotransporter"/>
</dbReference>
<comment type="caution">
    <text evidence="7">The sequence shown here is derived from an EMBL/GenBank/DDBJ whole genome shotgun (WGS) entry which is preliminary data.</text>
</comment>
<keyword evidence="3 5" id="KW-1133">Transmembrane helix</keyword>
<evidence type="ECO:0000256" key="2">
    <source>
        <dbReference type="ARBA" id="ARBA00022692"/>
    </source>
</evidence>
<dbReference type="GO" id="GO:0015134">
    <property type="term" value="F:hexuronate transmembrane transporter activity"/>
    <property type="evidence" value="ECO:0007669"/>
    <property type="project" value="TreeGrafter"/>
</dbReference>
<feature type="transmembrane region" description="Helical" evidence="5">
    <location>
        <begin position="299"/>
        <end position="321"/>
    </location>
</feature>
<evidence type="ECO:0000256" key="3">
    <source>
        <dbReference type="ARBA" id="ARBA00022989"/>
    </source>
</evidence>
<dbReference type="GO" id="GO:0016020">
    <property type="term" value="C:membrane"/>
    <property type="evidence" value="ECO:0007669"/>
    <property type="project" value="UniProtKB-SubCell"/>
</dbReference>
<dbReference type="CDD" id="cd17319">
    <property type="entry name" value="MFS_ExuT_GudP_like"/>
    <property type="match status" value="1"/>
</dbReference>
<sequence>MCALIFVATTINYADRQLLGILKPILDTEIGWSEREYGYVVLAFQAAYAIGLTGSGWLLDRIGARRGYALATGIWSLAIAAHAVSSSFIGFVAARFALGVSEAGNYPAAIKSVAEHFPQHQRATATGLFNAGSNVGAMLAPLLVPLVLAALDWRWAFLFAAIPGLIWVVAWLLLTPREHRPERAAMRRATPLRHLVRTRGLWAYAIAKFLTDPVWWFFLFWLPDFLNKSHGLQVSQLGLPLLTVYLLADVGSVAGGWSSSALIQRGVSVNKSRKFVMLTCAILILPVAWAPSLQGLWPTVFLVSLAVAGHQAWSANLLTLVSDQFPAEEAASVAGFGGTIGAVGGMAMAWMVGHWLDAESGYSAIFLAAAGAYLVAFAVIHLLVPVIGGQEHRSASPLA</sequence>
<proteinExistence type="predicted"/>
<evidence type="ECO:0000313" key="7">
    <source>
        <dbReference type="EMBL" id="ODP38958.1"/>
    </source>
</evidence>
<dbReference type="AlphaFoldDB" id="A0A1E3LYY2"/>
<dbReference type="InterPro" id="IPR036259">
    <property type="entry name" value="MFS_trans_sf"/>
</dbReference>
<dbReference type="Proteomes" id="UP000094487">
    <property type="component" value="Unassembled WGS sequence"/>
</dbReference>
<dbReference type="InterPro" id="IPR011701">
    <property type="entry name" value="MFS"/>
</dbReference>
<gene>
    <name evidence="7" type="ORF">BFL28_12800</name>
</gene>
<keyword evidence="4 5" id="KW-0472">Membrane</keyword>
<dbReference type="SUPFAM" id="SSF103473">
    <property type="entry name" value="MFS general substrate transporter"/>
    <property type="match status" value="1"/>
</dbReference>
<feature type="transmembrane region" description="Helical" evidence="5">
    <location>
        <begin position="333"/>
        <end position="356"/>
    </location>
</feature>